<dbReference type="Pfam" id="PF12833">
    <property type="entry name" value="HTH_18"/>
    <property type="match status" value="1"/>
</dbReference>
<comment type="subcellular location">
    <subcellularLocation>
        <location evidence="1">Cytoplasm</location>
    </subcellularLocation>
</comment>
<dbReference type="RefSeq" id="WP_377470264.1">
    <property type="nucleotide sequence ID" value="NZ_JBHLWN010000044.1"/>
</dbReference>
<evidence type="ECO:0000259" key="9">
    <source>
        <dbReference type="PROSITE" id="PS01124"/>
    </source>
</evidence>
<dbReference type="InterPro" id="IPR051552">
    <property type="entry name" value="HptR"/>
</dbReference>
<feature type="modified residue" description="4-aspartylphosphate" evidence="8">
    <location>
        <position position="55"/>
    </location>
</feature>
<dbReference type="Pfam" id="PF00072">
    <property type="entry name" value="Response_reg"/>
    <property type="match status" value="1"/>
</dbReference>
<evidence type="ECO:0000256" key="3">
    <source>
        <dbReference type="ARBA" id="ARBA00022553"/>
    </source>
</evidence>
<sequence>MFNVLLVDDERWARVSIRHMVEQTQLPFRIVHECSHGKEALDYVRHDAVDLIMSDIRMPVMDGLSLAAEIRHHKHIHMMMLSGYNDFPLVQQAMRYGVEDYILKPVDGDELKLSLQRFLDNKGYSPNAQSTIQQILRIIQEAMPGDISLQEVADKVHLNSCYISQLFKKQMNQKFVDYVLEQRIEEAKRLLARTSLRVAEVAGKTGYTDIAYFCNTFKRQTGVTPSEYRKSVQEGMPL</sequence>
<dbReference type="PROSITE" id="PS01124">
    <property type="entry name" value="HTH_ARAC_FAMILY_2"/>
    <property type="match status" value="1"/>
</dbReference>
<dbReference type="InterPro" id="IPR018060">
    <property type="entry name" value="HTH_AraC"/>
</dbReference>
<dbReference type="Proteomes" id="UP001589776">
    <property type="component" value="Unassembled WGS sequence"/>
</dbReference>
<dbReference type="SUPFAM" id="SSF46689">
    <property type="entry name" value="Homeodomain-like"/>
    <property type="match status" value="2"/>
</dbReference>
<dbReference type="SMART" id="SM00342">
    <property type="entry name" value="HTH_ARAC"/>
    <property type="match status" value="1"/>
</dbReference>
<keyword evidence="5" id="KW-0805">Transcription regulation</keyword>
<organism evidence="11 12">
    <name type="scientific">Paenibacillus chartarius</name>
    <dbReference type="NCBI Taxonomy" id="747481"/>
    <lineage>
        <taxon>Bacteria</taxon>
        <taxon>Bacillati</taxon>
        <taxon>Bacillota</taxon>
        <taxon>Bacilli</taxon>
        <taxon>Bacillales</taxon>
        <taxon>Paenibacillaceae</taxon>
        <taxon>Paenibacillus</taxon>
    </lineage>
</organism>
<evidence type="ECO:0000256" key="1">
    <source>
        <dbReference type="ARBA" id="ARBA00004496"/>
    </source>
</evidence>
<reference evidence="11 12" key="1">
    <citation type="submission" date="2024-09" db="EMBL/GenBank/DDBJ databases">
        <authorList>
            <person name="Sun Q."/>
            <person name="Mori K."/>
        </authorList>
    </citation>
    <scope>NUCLEOTIDE SEQUENCE [LARGE SCALE GENOMIC DNA]</scope>
    <source>
        <strain evidence="11 12">CCM 7759</strain>
    </source>
</reference>
<gene>
    <name evidence="11" type="ORF">ACFFK0_11185</name>
</gene>
<evidence type="ECO:0000256" key="5">
    <source>
        <dbReference type="ARBA" id="ARBA00023015"/>
    </source>
</evidence>
<keyword evidence="12" id="KW-1185">Reference proteome</keyword>
<comment type="caution">
    <text evidence="11">The sequence shown here is derived from an EMBL/GenBank/DDBJ whole genome shotgun (WGS) entry which is preliminary data.</text>
</comment>
<evidence type="ECO:0000259" key="10">
    <source>
        <dbReference type="PROSITE" id="PS50110"/>
    </source>
</evidence>
<protein>
    <submittedName>
        <fullName evidence="11">Response regulator</fullName>
    </submittedName>
</protein>
<keyword evidence="4" id="KW-0902">Two-component regulatory system</keyword>
<dbReference type="PANTHER" id="PTHR42713">
    <property type="entry name" value="HISTIDINE KINASE-RELATED"/>
    <property type="match status" value="1"/>
</dbReference>
<keyword evidence="2" id="KW-0963">Cytoplasm</keyword>
<evidence type="ECO:0000256" key="4">
    <source>
        <dbReference type="ARBA" id="ARBA00023012"/>
    </source>
</evidence>
<dbReference type="InterPro" id="IPR011006">
    <property type="entry name" value="CheY-like_superfamily"/>
</dbReference>
<evidence type="ECO:0000313" key="11">
    <source>
        <dbReference type="EMBL" id="MFC0213011.1"/>
    </source>
</evidence>
<dbReference type="InterPro" id="IPR009057">
    <property type="entry name" value="Homeodomain-like_sf"/>
</dbReference>
<dbReference type="InterPro" id="IPR020449">
    <property type="entry name" value="Tscrpt_reg_AraC-type_HTH"/>
</dbReference>
<name>A0ABV6DK28_9BACL</name>
<dbReference type="InterPro" id="IPR001789">
    <property type="entry name" value="Sig_transdc_resp-reg_receiver"/>
</dbReference>
<feature type="domain" description="Response regulatory" evidence="10">
    <location>
        <begin position="3"/>
        <end position="119"/>
    </location>
</feature>
<evidence type="ECO:0000313" key="12">
    <source>
        <dbReference type="Proteomes" id="UP001589776"/>
    </source>
</evidence>
<accession>A0ABV6DK28</accession>
<evidence type="ECO:0000256" key="6">
    <source>
        <dbReference type="ARBA" id="ARBA00023125"/>
    </source>
</evidence>
<dbReference type="Gene3D" id="1.10.10.60">
    <property type="entry name" value="Homeodomain-like"/>
    <property type="match status" value="2"/>
</dbReference>
<dbReference type="PROSITE" id="PS50110">
    <property type="entry name" value="RESPONSE_REGULATORY"/>
    <property type="match status" value="1"/>
</dbReference>
<evidence type="ECO:0000256" key="2">
    <source>
        <dbReference type="ARBA" id="ARBA00022490"/>
    </source>
</evidence>
<dbReference type="Gene3D" id="3.40.50.2300">
    <property type="match status" value="1"/>
</dbReference>
<keyword evidence="3 8" id="KW-0597">Phosphoprotein</keyword>
<keyword evidence="7" id="KW-0804">Transcription</keyword>
<dbReference type="CDD" id="cd17536">
    <property type="entry name" value="REC_YesN-like"/>
    <property type="match status" value="1"/>
</dbReference>
<keyword evidence="6" id="KW-0238">DNA-binding</keyword>
<evidence type="ECO:0000256" key="7">
    <source>
        <dbReference type="ARBA" id="ARBA00023163"/>
    </source>
</evidence>
<dbReference type="SUPFAM" id="SSF52172">
    <property type="entry name" value="CheY-like"/>
    <property type="match status" value="1"/>
</dbReference>
<dbReference type="SMART" id="SM00448">
    <property type="entry name" value="REC"/>
    <property type="match status" value="1"/>
</dbReference>
<proteinExistence type="predicted"/>
<evidence type="ECO:0000256" key="8">
    <source>
        <dbReference type="PROSITE-ProRule" id="PRU00169"/>
    </source>
</evidence>
<dbReference type="PRINTS" id="PR00032">
    <property type="entry name" value="HTHARAC"/>
</dbReference>
<feature type="domain" description="HTH araC/xylS-type" evidence="9">
    <location>
        <begin position="133"/>
        <end position="231"/>
    </location>
</feature>
<dbReference type="PANTHER" id="PTHR42713:SF3">
    <property type="entry name" value="TRANSCRIPTIONAL REGULATORY PROTEIN HPTR"/>
    <property type="match status" value="1"/>
</dbReference>
<dbReference type="EMBL" id="JBHLWN010000044">
    <property type="protein sequence ID" value="MFC0213011.1"/>
    <property type="molecule type" value="Genomic_DNA"/>
</dbReference>